<evidence type="ECO:0000256" key="1">
    <source>
        <dbReference type="SAM" id="MobiDB-lite"/>
    </source>
</evidence>
<protein>
    <submittedName>
        <fullName evidence="2">Uncharacterized protein</fullName>
    </submittedName>
</protein>
<name>A0A091D0Q2_FUKDA</name>
<dbReference type="AlphaFoldDB" id="A0A091D0Q2"/>
<organism evidence="2 3">
    <name type="scientific">Fukomys damarensis</name>
    <name type="common">Damaraland mole rat</name>
    <name type="synonym">Cryptomys damarensis</name>
    <dbReference type="NCBI Taxonomy" id="885580"/>
    <lineage>
        <taxon>Eukaryota</taxon>
        <taxon>Metazoa</taxon>
        <taxon>Chordata</taxon>
        <taxon>Craniata</taxon>
        <taxon>Vertebrata</taxon>
        <taxon>Euteleostomi</taxon>
        <taxon>Mammalia</taxon>
        <taxon>Eutheria</taxon>
        <taxon>Euarchontoglires</taxon>
        <taxon>Glires</taxon>
        <taxon>Rodentia</taxon>
        <taxon>Hystricomorpha</taxon>
        <taxon>Bathyergidae</taxon>
        <taxon>Fukomys</taxon>
    </lineage>
</organism>
<accession>A0A091D0Q2</accession>
<evidence type="ECO:0000313" key="3">
    <source>
        <dbReference type="Proteomes" id="UP000028990"/>
    </source>
</evidence>
<dbReference type="EMBL" id="KN123341">
    <property type="protein sequence ID" value="KFO25664.1"/>
    <property type="molecule type" value="Genomic_DNA"/>
</dbReference>
<keyword evidence="3" id="KW-1185">Reference proteome</keyword>
<sequence>MDINPIITANERNHDVNDETIITKWNQWDGRYKFPNVTLRNTLADERDIPKARQQPARGDLGGDLGRDIGRLPRVEPRIEEEETGSNTAIIRKGETKSRSSDLCRYREWQLADAICTLSTGSPAGLTAEEHSDSEGPCCTAPARLSWCAQRVGSTVPN</sequence>
<dbReference type="Proteomes" id="UP000028990">
    <property type="component" value="Unassembled WGS sequence"/>
</dbReference>
<evidence type="ECO:0000313" key="2">
    <source>
        <dbReference type="EMBL" id="KFO25664.1"/>
    </source>
</evidence>
<proteinExistence type="predicted"/>
<feature type="region of interest" description="Disordered" evidence="1">
    <location>
        <begin position="51"/>
        <end position="71"/>
    </location>
</feature>
<reference evidence="2 3" key="1">
    <citation type="submission" date="2013-11" db="EMBL/GenBank/DDBJ databases">
        <title>The Damaraland mole rat (Fukomys damarensis) genome and evolution of African mole rats.</title>
        <authorList>
            <person name="Gladyshev V.N."/>
            <person name="Fang X."/>
        </authorList>
    </citation>
    <scope>NUCLEOTIDE SEQUENCE [LARGE SCALE GENOMIC DNA]</scope>
    <source>
        <tissue evidence="2">Liver</tissue>
    </source>
</reference>
<gene>
    <name evidence="2" type="ORF">H920_12948</name>
</gene>